<dbReference type="InterPro" id="IPR042266">
    <property type="entry name" value="PPPDE_sf"/>
</dbReference>
<proteinExistence type="inferred from homology"/>
<evidence type="ECO:0000259" key="4">
    <source>
        <dbReference type="PROSITE" id="PS51858"/>
    </source>
</evidence>
<organism evidence="5">
    <name type="scientific">Zooxanthella nutricula</name>
    <dbReference type="NCBI Taxonomy" id="1333877"/>
    <lineage>
        <taxon>Eukaryota</taxon>
        <taxon>Sar</taxon>
        <taxon>Alveolata</taxon>
        <taxon>Dinophyceae</taxon>
        <taxon>Peridiniales</taxon>
        <taxon>Peridiniales incertae sedis</taxon>
        <taxon>Zooxanthella</taxon>
    </lineage>
</organism>
<dbReference type="GO" id="GO:0008233">
    <property type="term" value="F:peptidase activity"/>
    <property type="evidence" value="ECO:0007669"/>
    <property type="project" value="UniProtKB-KW"/>
</dbReference>
<accession>A0A6U6N299</accession>
<evidence type="ECO:0000313" key="5">
    <source>
        <dbReference type="EMBL" id="CAD9567043.1"/>
    </source>
</evidence>
<dbReference type="Pfam" id="PF05903">
    <property type="entry name" value="Peptidase_C97"/>
    <property type="match status" value="1"/>
</dbReference>
<dbReference type="Gene3D" id="3.90.1720.30">
    <property type="entry name" value="PPPDE domains"/>
    <property type="match status" value="1"/>
</dbReference>
<sequence length="202" mass="22365">MPFVLLGQALASMNGNKEGFNAPLSTMCRVQIAVTPIGPKLPTFQAYHSSIIIDGVEFSWSAQGISTNNGTASHHMLNMRGRHTTVLEAGAHVVDAAAFTRKMDWYFQMGTYDWLKKNCNAFTDVALYCVAGQRMPTKYRRLERIADSADKYTHVVQAISGGNYRPNPRAYGFDAAAVARELDRERSLLLAAPQWMGAGLRF</sequence>
<keyword evidence="2" id="KW-0645">Protease</keyword>
<comment type="similarity">
    <text evidence="1">Belongs to the DeSI family.</text>
</comment>
<gene>
    <name evidence="5" type="ORF">BRAN1462_LOCUS26533</name>
</gene>
<dbReference type="AlphaFoldDB" id="A0A6U6N299"/>
<name>A0A6U6N299_9DINO</name>
<evidence type="ECO:0000256" key="3">
    <source>
        <dbReference type="ARBA" id="ARBA00022801"/>
    </source>
</evidence>
<evidence type="ECO:0000256" key="1">
    <source>
        <dbReference type="ARBA" id="ARBA00008140"/>
    </source>
</evidence>
<dbReference type="EMBL" id="HBGW01041981">
    <property type="protein sequence ID" value="CAD9567043.1"/>
    <property type="molecule type" value="Transcribed_RNA"/>
</dbReference>
<reference evidence="5" key="1">
    <citation type="submission" date="2021-01" db="EMBL/GenBank/DDBJ databases">
        <authorList>
            <person name="Corre E."/>
            <person name="Pelletier E."/>
            <person name="Niang G."/>
            <person name="Scheremetjew M."/>
            <person name="Finn R."/>
            <person name="Kale V."/>
            <person name="Holt S."/>
            <person name="Cochrane G."/>
            <person name="Meng A."/>
            <person name="Brown T."/>
            <person name="Cohen L."/>
        </authorList>
    </citation>
    <scope>NUCLEOTIDE SEQUENCE</scope>
    <source>
        <strain evidence="5">RCC3387</strain>
    </source>
</reference>
<evidence type="ECO:0000256" key="2">
    <source>
        <dbReference type="ARBA" id="ARBA00022670"/>
    </source>
</evidence>
<keyword evidence="3" id="KW-0378">Hydrolase</keyword>
<feature type="domain" description="PPPDE" evidence="4">
    <location>
        <begin position="28"/>
        <end position="160"/>
    </location>
</feature>
<protein>
    <recommendedName>
        <fullName evidence="4">PPPDE domain-containing protein</fullName>
    </recommendedName>
</protein>
<dbReference type="InterPro" id="IPR008580">
    <property type="entry name" value="PPPDE_dom"/>
</dbReference>
<dbReference type="PROSITE" id="PS51858">
    <property type="entry name" value="PPPDE"/>
    <property type="match status" value="1"/>
</dbReference>
<dbReference type="GO" id="GO:0006508">
    <property type="term" value="P:proteolysis"/>
    <property type="evidence" value="ECO:0007669"/>
    <property type="project" value="UniProtKB-KW"/>
</dbReference>